<dbReference type="InterPro" id="IPR036291">
    <property type="entry name" value="NAD(P)-bd_dom_sf"/>
</dbReference>
<keyword evidence="6" id="KW-0521">NADP</keyword>
<dbReference type="InterPro" id="IPR052388">
    <property type="entry name" value="Peroxisomal_t2-enoyl-CoA_red"/>
</dbReference>
<evidence type="ECO:0000256" key="18">
    <source>
        <dbReference type="ARBA" id="ARBA00049251"/>
    </source>
</evidence>
<protein>
    <recommendedName>
        <fullName evidence="14">Peroxisomal trans-2-enoyl-CoA reductase</fullName>
        <ecNumber evidence="13">1.3.1.38</ecNumber>
    </recommendedName>
</protein>
<feature type="region of interest" description="Disordered" evidence="21">
    <location>
        <begin position="267"/>
        <end position="286"/>
    </location>
</feature>
<evidence type="ECO:0000256" key="11">
    <source>
        <dbReference type="ARBA" id="ARBA00037124"/>
    </source>
</evidence>
<organism evidence="23 24">
    <name type="scientific">Rhodococcus globerulus</name>
    <dbReference type="NCBI Taxonomy" id="33008"/>
    <lineage>
        <taxon>Bacteria</taxon>
        <taxon>Bacillati</taxon>
        <taxon>Actinomycetota</taxon>
        <taxon>Actinomycetes</taxon>
        <taxon>Mycobacteriales</taxon>
        <taxon>Nocardiaceae</taxon>
        <taxon>Rhodococcus</taxon>
    </lineage>
</organism>
<sequence length="286" mass="30302">MTGHQDSQRHLRRALTEDLHQGSVALVTGGGTGIGRAVALELARCGADIVLVGRRSKPLAATAADIETLGRRALAITADIRDDDHICSVVTRTLEKFGRIDTLVNNAGGQFAAPAESISSKGWRAVHRLAVDAAWSLTREVAVQTMIPQRAGVIFFMGFSPRRGITSMVHATSARAALENLAAGLALEWSRFGIRSICVAPGTISTDGLQQNYTEEARQKWATSVPMGRLGTPEDVATAIAFLASDAASYITGTTIVIDGGSDAWGAGHPPPGRSMPIDFDFDARQ</sequence>
<comment type="catalytic activity">
    <reaction evidence="18">
        <text>a (2E)-enoyl-CoA + NADPH + H(+) = a 2,3-saturated acyl-CoA + NADP(+)</text>
        <dbReference type="Rhea" id="RHEA:33763"/>
        <dbReference type="ChEBI" id="CHEBI:15378"/>
        <dbReference type="ChEBI" id="CHEBI:57783"/>
        <dbReference type="ChEBI" id="CHEBI:58349"/>
        <dbReference type="ChEBI" id="CHEBI:58856"/>
        <dbReference type="ChEBI" id="CHEBI:65111"/>
        <dbReference type="EC" id="1.3.1.38"/>
    </reaction>
    <physiologicalReaction direction="left-to-right" evidence="18">
        <dbReference type="Rhea" id="RHEA:33764"/>
    </physiologicalReaction>
</comment>
<dbReference type="PANTHER" id="PTHR24317">
    <property type="entry name" value="PEROXISOMAL TRANS-2-ENOYL-COA REDUCTASE"/>
    <property type="match status" value="1"/>
</dbReference>
<dbReference type="EC" id="1.3.1.38" evidence="13"/>
<dbReference type="InterPro" id="IPR057326">
    <property type="entry name" value="KR_dom"/>
</dbReference>
<comment type="catalytic activity">
    <reaction evidence="16">
        <text>(2E)-tetradecenoyl-CoA + NADPH + H(+) = tetradecanoyl-CoA + NADP(+)</text>
        <dbReference type="Rhea" id="RHEA:44968"/>
        <dbReference type="ChEBI" id="CHEBI:15378"/>
        <dbReference type="ChEBI" id="CHEBI:57385"/>
        <dbReference type="ChEBI" id="CHEBI:57783"/>
        <dbReference type="ChEBI" id="CHEBI:58349"/>
        <dbReference type="ChEBI" id="CHEBI:61405"/>
    </reaction>
    <physiologicalReaction direction="left-to-right" evidence="16">
        <dbReference type="Rhea" id="RHEA:44969"/>
    </physiologicalReaction>
</comment>
<comment type="catalytic activity">
    <reaction evidence="20">
        <text>(2E)-octenoyl-CoA + NADPH + H(+) = octanoyl-CoA + NADP(+)</text>
        <dbReference type="Rhea" id="RHEA:44952"/>
        <dbReference type="ChEBI" id="CHEBI:15378"/>
        <dbReference type="ChEBI" id="CHEBI:57386"/>
        <dbReference type="ChEBI" id="CHEBI:57783"/>
        <dbReference type="ChEBI" id="CHEBI:58349"/>
        <dbReference type="ChEBI" id="CHEBI:62242"/>
    </reaction>
    <physiologicalReaction direction="left-to-right" evidence="20">
        <dbReference type="Rhea" id="RHEA:44953"/>
    </physiologicalReaction>
</comment>
<evidence type="ECO:0000256" key="5">
    <source>
        <dbReference type="ARBA" id="ARBA00022832"/>
    </source>
</evidence>
<dbReference type="SUPFAM" id="SSF51735">
    <property type="entry name" value="NAD(P)-binding Rossmann-fold domains"/>
    <property type="match status" value="1"/>
</dbReference>
<comment type="catalytic activity">
    <reaction evidence="17">
        <text>(2E)-hexenoyl-CoA + NADPH + H(+) = hexanoyl-CoA + NADP(+)</text>
        <dbReference type="Rhea" id="RHEA:44956"/>
        <dbReference type="ChEBI" id="CHEBI:15378"/>
        <dbReference type="ChEBI" id="CHEBI:57783"/>
        <dbReference type="ChEBI" id="CHEBI:58349"/>
        <dbReference type="ChEBI" id="CHEBI:62077"/>
        <dbReference type="ChEBI" id="CHEBI:62620"/>
    </reaction>
    <physiologicalReaction direction="left-to-right" evidence="17">
        <dbReference type="Rhea" id="RHEA:44957"/>
    </physiologicalReaction>
</comment>
<comment type="subcellular location">
    <subcellularLocation>
        <location evidence="1">Peroxisome</location>
    </subcellularLocation>
</comment>
<keyword evidence="5" id="KW-0276">Fatty acid metabolism</keyword>
<reference evidence="23 24" key="1">
    <citation type="submission" date="2023-10" db="EMBL/GenBank/DDBJ databases">
        <title>Development of a sustainable strategy for remediation of hydrocarbon-contaminated territories based on the waste exchange concept.</title>
        <authorList>
            <person name="Krivoruchko A."/>
        </authorList>
    </citation>
    <scope>NUCLEOTIDE SEQUENCE [LARGE SCALE GENOMIC DNA]</scope>
    <source>
        <strain evidence="23 24">IEGM 1203</strain>
    </source>
</reference>
<evidence type="ECO:0000256" key="14">
    <source>
        <dbReference type="ARBA" id="ARBA00041063"/>
    </source>
</evidence>
<keyword evidence="9" id="KW-0576">Peroxisome</keyword>
<dbReference type="Pfam" id="PF13561">
    <property type="entry name" value="adh_short_C2"/>
    <property type="match status" value="1"/>
</dbReference>
<evidence type="ECO:0000256" key="6">
    <source>
        <dbReference type="ARBA" id="ARBA00022857"/>
    </source>
</evidence>
<keyword evidence="3" id="KW-0444">Lipid biosynthesis</keyword>
<evidence type="ECO:0000256" key="9">
    <source>
        <dbReference type="ARBA" id="ARBA00023140"/>
    </source>
</evidence>
<dbReference type="EMBL" id="JAWLKB010000033">
    <property type="protein sequence ID" value="MDV6271173.1"/>
    <property type="molecule type" value="Genomic_DNA"/>
</dbReference>
<evidence type="ECO:0000256" key="10">
    <source>
        <dbReference type="ARBA" id="ARBA00023160"/>
    </source>
</evidence>
<gene>
    <name evidence="23" type="ORF">R3Q16_31600</name>
</gene>
<name>A0ABU4C467_RHOGO</name>
<evidence type="ECO:0000256" key="19">
    <source>
        <dbReference type="ARBA" id="ARBA00049386"/>
    </source>
</evidence>
<evidence type="ECO:0000256" key="7">
    <source>
        <dbReference type="ARBA" id="ARBA00023002"/>
    </source>
</evidence>
<dbReference type="Proteomes" id="UP001185927">
    <property type="component" value="Unassembled WGS sequence"/>
</dbReference>
<keyword evidence="10" id="KW-0275">Fatty acid biosynthesis</keyword>
<evidence type="ECO:0000259" key="22">
    <source>
        <dbReference type="SMART" id="SM00822"/>
    </source>
</evidence>
<dbReference type="SMART" id="SM00822">
    <property type="entry name" value="PKS_KR"/>
    <property type="match status" value="1"/>
</dbReference>
<comment type="function">
    <text evidence="11">Participates in chain elongation of fatty acids. Catalyzes the reduction of trans-2-enoyl-CoAs of varying chain lengths from 6:1 to 16:1, having maximum activity with 10:1 CoA. Has no 2,4-dienoyl-CoA reductase activity.</text>
</comment>
<comment type="catalytic activity">
    <reaction evidence="19">
        <text>(2E)-decenoyl-CoA + NADPH + H(+) = decanoyl-CoA + NADP(+)</text>
        <dbReference type="Rhea" id="RHEA:44960"/>
        <dbReference type="ChEBI" id="CHEBI:15378"/>
        <dbReference type="ChEBI" id="CHEBI:57783"/>
        <dbReference type="ChEBI" id="CHEBI:58349"/>
        <dbReference type="ChEBI" id="CHEBI:61406"/>
        <dbReference type="ChEBI" id="CHEBI:61430"/>
    </reaction>
    <physiologicalReaction direction="left-to-right" evidence="19">
        <dbReference type="Rhea" id="RHEA:44961"/>
    </physiologicalReaction>
</comment>
<keyword evidence="8" id="KW-0443">Lipid metabolism</keyword>
<evidence type="ECO:0000256" key="4">
    <source>
        <dbReference type="ARBA" id="ARBA00022553"/>
    </source>
</evidence>
<keyword evidence="4" id="KW-0597">Phosphoprotein</keyword>
<dbReference type="PRINTS" id="PR00081">
    <property type="entry name" value="GDHRDH"/>
</dbReference>
<proteinExistence type="predicted"/>
<evidence type="ECO:0000256" key="8">
    <source>
        <dbReference type="ARBA" id="ARBA00023098"/>
    </source>
</evidence>
<comment type="caution">
    <text evidence="23">The sequence shown here is derived from an EMBL/GenBank/DDBJ whole genome shotgun (WGS) entry which is preliminary data.</text>
</comment>
<evidence type="ECO:0000256" key="2">
    <source>
        <dbReference type="ARBA" id="ARBA00005189"/>
    </source>
</evidence>
<evidence type="ECO:0000313" key="23">
    <source>
        <dbReference type="EMBL" id="MDV6271173.1"/>
    </source>
</evidence>
<dbReference type="RefSeq" id="WP_317545634.1">
    <property type="nucleotide sequence ID" value="NZ_JAWLKB010000033.1"/>
</dbReference>
<evidence type="ECO:0000313" key="24">
    <source>
        <dbReference type="Proteomes" id="UP001185927"/>
    </source>
</evidence>
<comment type="subunit">
    <text evidence="12">Interacts with PEX5, probably required to target it into peroxisomes.</text>
</comment>
<evidence type="ECO:0000256" key="20">
    <source>
        <dbReference type="ARBA" id="ARBA00049559"/>
    </source>
</evidence>
<evidence type="ECO:0000256" key="16">
    <source>
        <dbReference type="ARBA" id="ARBA00048686"/>
    </source>
</evidence>
<evidence type="ECO:0000256" key="15">
    <source>
        <dbReference type="ARBA" id="ARBA00047570"/>
    </source>
</evidence>
<dbReference type="InterPro" id="IPR002347">
    <property type="entry name" value="SDR_fam"/>
</dbReference>
<evidence type="ECO:0000256" key="17">
    <source>
        <dbReference type="ARBA" id="ARBA00049108"/>
    </source>
</evidence>
<evidence type="ECO:0000256" key="13">
    <source>
        <dbReference type="ARBA" id="ARBA00038849"/>
    </source>
</evidence>
<evidence type="ECO:0000256" key="3">
    <source>
        <dbReference type="ARBA" id="ARBA00022516"/>
    </source>
</evidence>
<feature type="domain" description="Ketoreductase" evidence="22">
    <location>
        <begin position="23"/>
        <end position="203"/>
    </location>
</feature>
<dbReference type="PANTHER" id="PTHR24317:SF7">
    <property type="entry name" value="PEROXISOMAL TRANS-2-ENOYL-COA REDUCTASE"/>
    <property type="match status" value="1"/>
</dbReference>
<evidence type="ECO:0000256" key="12">
    <source>
        <dbReference type="ARBA" id="ARBA00038622"/>
    </source>
</evidence>
<keyword evidence="24" id="KW-1185">Reference proteome</keyword>
<keyword evidence="7" id="KW-0560">Oxidoreductase</keyword>
<evidence type="ECO:0000256" key="21">
    <source>
        <dbReference type="SAM" id="MobiDB-lite"/>
    </source>
</evidence>
<comment type="pathway">
    <text evidence="2">Lipid metabolism.</text>
</comment>
<comment type="catalytic activity">
    <reaction evidence="15">
        <text>(2E)-dodecenoyl-CoA + NADPH + H(+) = dodecanoyl-CoA + NADP(+)</text>
        <dbReference type="Rhea" id="RHEA:44964"/>
        <dbReference type="ChEBI" id="CHEBI:15378"/>
        <dbReference type="ChEBI" id="CHEBI:57330"/>
        <dbReference type="ChEBI" id="CHEBI:57375"/>
        <dbReference type="ChEBI" id="CHEBI:57783"/>
        <dbReference type="ChEBI" id="CHEBI:58349"/>
    </reaction>
    <physiologicalReaction direction="left-to-right" evidence="15">
        <dbReference type="Rhea" id="RHEA:44965"/>
    </physiologicalReaction>
</comment>
<accession>A0ABU4C467</accession>
<dbReference type="Gene3D" id="3.40.50.720">
    <property type="entry name" value="NAD(P)-binding Rossmann-like Domain"/>
    <property type="match status" value="1"/>
</dbReference>
<evidence type="ECO:0000256" key="1">
    <source>
        <dbReference type="ARBA" id="ARBA00004275"/>
    </source>
</evidence>